<proteinExistence type="predicted"/>
<feature type="compositionally biased region" description="Low complexity" evidence="1">
    <location>
        <begin position="19"/>
        <end position="29"/>
    </location>
</feature>
<organism evidence="2 3">
    <name type="scientific">Fusarium duplospermum</name>
    <dbReference type="NCBI Taxonomy" id="1325734"/>
    <lineage>
        <taxon>Eukaryota</taxon>
        <taxon>Fungi</taxon>
        <taxon>Dikarya</taxon>
        <taxon>Ascomycota</taxon>
        <taxon>Pezizomycotina</taxon>
        <taxon>Sordariomycetes</taxon>
        <taxon>Hypocreomycetidae</taxon>
        <taxon>Hypocreales</taxon>
        <taxon>Nectriaceae</taxon>
        <taxon>Fusarium</taxon>
        <taxon>Fusarium solani species complex</taxon>
    </lineage>
</organism>
<evidence type="ECO:0000313" key="3">
    <source>
        <dbReference type="Proteomes" id="UP000288168"/>
    </source>
</evidence>
<keyword evidence="3" id="KW-1185">Reference proteome</keyword>
<evidence type="ECO:0000313" key="2">
    <source>
        <dbReference type="EMBL" id="RSL44465.1"/>
    </source>
</evidence>
<accession>A0A428NUN0</accession>
<protein>
    <submittedName>
        <fullName evidence="2">Uncharacterized protein</fullName>
    </submittedName>
</protein>
<gene>
    <name evidence="2" type="ORF">CEP54_014673</name>
</gene>
<name>A0A428NUN0_9HYPO</name>
<comment type="caution">
    <text evidence="2">The sequence shown here is derived from an EMBL/GenBank/DDBJ whole genome shotgun (WGS) entry which is preliminary data.</text>
</comment>
<dbReference type="AlphaFoldDB" id="A0A428NUN0"/>
<evidence type="ECO:0000256" key="1">
    <source>
        <dbReference type="SAM" id="MobiDB-lite"/>
    </source>
</evidence>
<sequence>MEPARKYYIVNIATAQHFPSGPSKGSRSPSPKRFRAASPHYSRALQALHRGRLPASFSGFSGRQPL</sequence>
<feature type="region of interest" description="Disordered" evidence="1">
    <location>
        <begin position="18"/>
        <end position="37"/>
    </location>
</feature>
<reference evidence="2 3" key="1">
    <citation type="submission" date="2017-06" db="EMBL/GenBank/DDBJ databases">
        <title>Comparative genomic analysis of Ambrosia Fusariam Clade fungi.</title>
        <authorList>
            <person name="Stajich J.E."/>
            <person name="Carrillo J."/>
            <person name="Kijimoto T."/>
            <person name="Eskalen A."/>
            <person name="O'Donnell K."/>
            <person name="Kasson M."/>
        </authorList>
    </citation>
    <scope>NUCLEOTIDE SEQUENCE [LARGE SCALE GENOMIC DNA]</scope>
    <source>
        <strain evidence="2 3">NRRL62584</strain>
    </source>
</reference>
<dbReference type="Proteomes" id="UP000288168">
    <property type="component" value="Unassembled WGS sequence"/>
</dbReference>
<dbReference type="EMBL" id="NKCI01000290">
    <property type="protein sequence ID" value="RSL44465.1"/>
    <property type="molecule type" value="Genomic_DNA"/>
</dbReference>